<dbReference type="HOGENOM" id="CLU_887059_0_0_1"/>
<dbReference type="PANTHER" id="PTHR48100">
    <property type="entry name" value="BROAD-SPECIFICITY PHOSPHATASE YOR283W-RELATED"/>
    <property type="match status" value="1"/>
</dbReference>
<dbReference type="InParanoid" id="Q22VX8"/>
<evidence type="ECO:0000313" key="1">
    <source>
        <dbReference type="EMBL" id="EAR89638.3"/>
    </source>
</evidence>
<proteinExistence type="predicted"/>
<name>Q22VX8_TETTS</name>
<dbReference type="PANTHER" id="PTHR48100:SF1">
    <property type="entry name" value="HISTIDINE PHOSPHATASE FAMILY PROTEIN-RELATED"/>
    <property type="match status" value="1"/>
</dbReference>
<dbReference type="AlphaFoldDB" id="Q22VX8"/>
<reference evidence="2" key="1">
    <citation type="journal article" date="2006" name="PLoS Biol.">
        <title>Macronuclear genome sequence of the ciliate Tetrahymena thermophila, a model eukaryote.</title>
        <authorList>
            <person name="Eisen J.A."/>
            <person name="Coyne R.S."/>
            <person name="Wu M."/>
            <person name="Wu D."/>
            <person name="Thiagarajan M."/>
            <person name="Wortman J.R."/>
            <person name="Badger J.H."/>
            <person name="Ren Q."/>
            <person name="Amedeo P."/>
            <person name="Jones K.M."/>
            <person name="Tallon L.J."/>
            <person name="Delcher A.L."/>
            <person name="Salzberg S.L."/>
            <person name="Silva J.C."/>
            <person name="Haas B.J."/>
            <person name="Majoros W.H."/>
            <person name="Farzad M."/>
            <person name="Carlton J.M."/>
            <person name="Smith R.K. Jr."/>
            <person name="Garg J."/>
            <person name="Pearlman R.E."/>
            <person name="Karrer K.M."/>
            <person name="Sun L."/>
            <person name="Manning G."/>
            <person name="Elde N.C."/>
            <person name="Turkewitz A.P."/>
            <person name="Asai D.J."/>
            <person name="Wilkes D.E."/>
            <person name="Wang Y."/>
            <person name="Cai H."/>
            <person name="Collins K."/>
            <person name="Stewart B.A."/>
            <person name="Lee S.R."/>
            <person name="Wilamowska K."/>
            <person name="Weinberg Z."/>
            <person name="Ruzzo W.L."/>
            <person name="Wloga D."/>
            <person name="Gaertig J."/>
            <person name="Frankel J."/>
            <person name="Tsao C.-C."/>
            <person name="Gorovsky M.A."/>
            <person name="Keeling P.J."/>
            <person name="Waller R.F."/>
            <person name="Patron N.J."/>
            <person name="Cherry J.M."/>
            <person name="Stover N.A."/>
            <person name="Krieger C.J."/>
            <person name="del Toro C."/>
            <person name="Ryder H.F."/>
            <person name="Williamson S.C."/>
            <person name="Barbeau R.A."/>
            <person name="Hamilton E.P."/>
            <person name="Orias E."/>
        </authorList>
    </citation>
    <scope>NUCLEOTIDE SEQUENCE [LARGE SCALE GENOMIC DNA]</scope>
    <source>
        <strain evidence="2">SB210</strain>
    </source>
</reference>
<dbReference type="OrthoDB" id="496981at2759"/>
<keyword evidence="2" id="KW-1185">Reference proteome</keyword>
<dbReference type="GeneID" id="7841809"/>
<dbReference type="InterPro" id="IPR013078">
    <property type="entry name" value="His_Pase_superF_clade-1"/>
</dbReference>
<accession>Q22VX8</accession>
<sequence>MDFHLSEESKFYSQQYQIPLEVPQLDTEQDFSDKPIILIRHGFSMQNFQEKEITYKNPSWEYSKTEGLEEMFTSEKYIDSSLHEIGIFQCIQQQKSINKFKFYTVFISPLRRTIQTCIYLFATHPDRQNIKFVLLPQLAECLCSSGCFSAFTLSQTRKEMEALAQKYQISLDYSRVSELGESWQIKVLENDQIVKNILEKLERNGECGYRQPYHKIILDEIKQTKNYLIESWEMLYKKSKRAQEIIKHFLESAKQQQIQNGQDDSEYKVGIVSHGYLMKCMTASRIEDNGSVQEGIVLQNVQILPYSFD</sequence>
<dbReference type="InterPro" id="IPR029033">
    <property type="entry name" value="His_PPase_superfam"/>
</dbReference>
<evidence type="ECO:0000313" key="2">
    <source>
        <dbReference type="Proteomes" id="UP000009168"/>
    </source>
</evidence>
<dbReference type="Gene3D" id="3.40.50.1240">
    <property type="entry name" value="Phosphoglycerate mutase-like"/>
    <property type="match status" value="1"/>
</dbReference>
<dbReference type="RefSeq" id="XP_001009884.3">
    <property type="nucleotide sequence ID" value="XM_001009884.3"/>
</dbReference>
<gene>
    <name evidence="1" type="ORF">TTHERM_00161560</name>
</gene>
<dbReference type="SUPFAM" id="SSF53254">
    <property type="entry name" value="Phosphoglycerate mutase-like"/>
    <property type="match status" value="1"/>
</dbReference>
<organism evidence="1 2">
    <name type="scientific">Tetrahymena thermophila (strain SB210)</name>
    <dbReference type="NCBI Taxonomy" id="312017"/>
    <lineage>
        <taxon>Eukaryota</taxon>
        <taxon>Sar</taxon>
        <taxon>Alveolata</taxon>
        <taxon>Ciliophora</taxon>
        <taxon>Intramacronucleata</taxon>
        <taxon>Oligohymenophorea</taxon>
        <taxon>Hymenostomatida</taxon>
        <taxon>Tetrahymenina</taxon>
        <taxon>Tetrahymenidae</taxon>
        <taxon>Tetrahymena</taxon>
    </lineage>
</organism>
<protein>
    <submittedName>
        <fullName evidence="1">Histidine phosphatase family (Branch protein 1)</fullName>
    </submittedName>
</protein>
<dbReference type="GO" id="GO:0005737">
    <property type="term" value="C:cytoplasm"/>
    <property type="evidence" value="ECO:0007669"/>
    <property type="project" value="TreeGrafter"/>
</dbReference>
<dbReference type="InterPro" id="IPR050275">
    <property type="entry name" value="PGM_Phosphatase"/>
</dbReference>
<dbReference type="Proteomes" id="UP000009168">
    <property type="component" value="Unassembled WGS sequence"/>
</dbReference>
<dbReference type="GO" id="GO:0016791">
    <property type="term" value="F:phosphatase activity"/>
    <property type="evidence" value="ECO:0007669"/>
    <property type="project" value="TreeGrafter"/>
</dbReference>
<dbReference type="Pfam" id="PF00300">
    <property type="entry name" value="His_Phos_1"/>
    <property type="match status" value="1"/>
</dbReference>
<dbReference type="OMA" id="CPLQLKH"/>
<dbReference type="EMBL" id="GG662820">
    <property type="protein sequence ID" value="EAR89638.3"/>
    <property type="molecule type" value="Genomic_DNA"/>
</dbReference>
<dbReference type="KEGG" id="tet:TTHERM_00161560"/>
<dbReference type="eggNOG" id="ENOG502T1W2">
    <property type="taxonomic scope" value="Eukaryota"/>
</dbReference>